<feature type="compositionally biased region" description="Basic residues" evidence="1">
    <location>
        <begin position="65"/>
        <end position="76"/>
    </location>
</feature>
<feature type="compositionally biased region" description="Acidic residues" evidence="1">
    <location>
        <begin position="252"/>
        <end position="269"/>
    </location>
</feature>
<evidence type="ECO:0000256" key="1">
    <source>
        <dbReference type="SAM" id="MobiDB-lite"/>
    </source>
</evidence>
<name>A0AA40CVZ6_9PEZI</name>
<gene>
    <name evidence="2" type="ORF">DIS24_g5983</name>
</gene>
<accession>A0AA40CVZ6</accession>
<comment type="caution">
    <text evidence="2">The sequence shown here is derived from an EMBL/GenBank/DDBJ whole genome shotgun (WGS) entry which is preliminary data.</text>
</comment>
<reference evidence="2" key="1">
    <citation type="submission" date="2023-06" db="EMBL/GenBank/DDBJ databases">
        <title>Multi-omics analyses reveal the molecular pathogenesis toolkit of Lasiodiplodia hormozganensis, a cross-kingdom pathogen.</title>
        <authorList>
            <person name="Felix C."/>
            <person name="Meneses R."/>
            <person name="Goncalves M.F.M."/>
            <person name="Tilleman L."/>
            <person name="Duarte A.S."/>
            <person name="Jorrin-Novo J.V."/>
            <person name="Van De Peer Y."/>
            <person name="Deforce D."/>
            <person name="Van Nieuwerburgh F."/>
            <person name="Esteves A.C."/>
            <person name="Alves A."/>
        </authorList>
    </citation>
    <scope>NUCLEOTIDE SEQUENCE</scope>
    <source>
        <strain evidence="2">CBS 339.90</strain>
    </source>
</reference>
<protein>
    <submittedName>
        <fullName evidence="2">Uncharacterized protein</fullName>
    </submittedName>
</protein>
<evidence type="ECO:0000313" key="2">
    <source>
        <dbReference type="EMBL" id="KAK0653555.1"/>
    </source>
</evidence>
<dbReference type="AlphaFoldDB" id="A0AA40CVZ6"/>
<feature type="region of interest" description="Disordered" evidence="1">
    <location>
        <begin position="1"/>
        <end position="21"/>
    </location>
</feature>
<proteinExistence type="predicted"/>
<dbReference type="Proteomes" id="UP001175001">
    <property type="component" value="Unassembled WGS sequence"/>
</dbReference>
<sequence>MDSHQSQPQAPPSPAQEDKPRTYDATVDALTAAIQCGNGIRTAVLAREAVYMKTQQLCKTGMPKNKNKGNKKKKKGKDTPAPLSKRQHRELAIKTVRKVICHAIEHENAYNLARDIMNDAVRKNVKSIDFDHVARENAMKKRIRDLVEEKTRTIDELRARLIELGDGVLPPREKFFIKDGMTEHHIEALKNREIRELKTHLRHFEGSLKAKKEEWLAYRVGSRPVQDKAMNDLAASMDLLASSCSDSKDSNDDGGDDSDMELDFGDEVM</sequence>
<feature type="region of interest" description="Disordered" evidence="1">
    <location>
        <begin position="243"/>
        <end position="269"/>
    </location>
</feature>
<feature type="region of interest" description="Disordered" evidence="1">
    <location>
        <begin position="60"/>
        <end position="86"/>
    </location>
</feature>
<evidence type="ECO:0000313" key="3">
    <source>
        <dbReference type="Proteomes" id="UP001175001"/>
    </source>
</evidence>
<organism evidence="2 3">
    <name type="scientific">Lasiodiplodia hormozganensis</name>
    <dbReference type="NCBI Taxonomy" id="869390"/>
    <lineage>
        <taxon>Eukaryota</taxon>
        <taxon>Fungi</taxon>
        <taxon>Dikarya</taxon>
        <taxon>Ascomycota</taxon>
        <taxon>Pezizomycotina</taxon>
        <taxon>Dothideomycetes</taxon>
        <taxon>Dothideomycetes incertae sedis</taxon>
        <taxon>Botryosphaeriales</taxon>
        <taxon>Botryosphaeriaceae</taxon>
        <taxon>Lasiodiplodia</taxon>
    </lineage>
</organism>
<dbReference type="EMBL" id="JAUJDW010000027">
    <property type="protein sequence ID" value="KAK0653555.1"/>
    <property type="molecule type" value="Genomic_DNA"/>
</dbReference>
<keyword evidence="3" id="KW-1185">Reference proteome</keyword>